<dbReference type="SUPFAM" id="SSF46992">
    <property type="entry name" value="Ribosomal protein S20"/>
    <property type="match status" value="1"/>
</dbReference>
<organism evidence="8 9">
    <name type="scientific">Candidatus Thermofonsia Clade 1 bacterium</name>
    <dbReference type="NCBI Taxonomy" id="2364210"/>
    <lineage>
        <taxon>Bacteria</taxon>
        <taxon>Bacillati</taxon>
        <taxon>Chloroflexota</taxon>
        <taxon>Candidatus Thermofontia</taxon>
        <taxon>Candidatus Thermofonsia Clade 1</taxon>
    </lineage>
</organism>
<dbReference type="Pfam" id="PF01649">
    <property type="entry name" value="Ribosomal_S20p"/>
    <property type="match status" value="1"/>
</dbReference>
<keyword evidence="2 7" id="KW-0699">rRNA-binding</keyword>
<evidence type="ECO:0000256" key="1">
    <source>
        <dbReference type="ARBA" id="ARBA00007634"/>
    </source>
</evidence>
<dbReference type="GO" id="GO:0070181">
    <property type="term" value="F:small ribosomal subunit rRNA binding"/>
    <property type="evidence" value="ECO:0007669"/>
    <property type="project" value="TreeGrafter"/>
</dbReference>
<dbReference type="EMBL" id="PGTK01000002">
    <property type="protein sequence ID" value="PJF31796.1"/>
    <property type="molecule type" value="Genomic_DNA"/>
</dbReference>
<dbReference type="InterPro" id="IPR036510">
    <property type="entry name" value="Ribosomal_bS20_sf"/>
</dbReference>
<reference evidence="8 9" key="1">
    <citation type="submission" date="2017-11" db="EMBL/GenBank/DDBJ databases">
        <title>Evolution of Phototrophy in the Chloroflexi Phylum Driven by Horizontal Gene Transfer.</title>
        <authorList>
            <person name="Ward L.M."/>
            <person name="Hemp J."/>
            <person name="Shih P.M."/>
            <person name="Mcglynn S.E."/>
            <person name="Fischer W."/>
        </authorList>
    </citation>
    <scope>NUCLEOTIDE SEQUENCE [LARGE SCALE GENOMIC DNA]</scope>
    <source>
        <strain evidence="8">CP2_2F</strain>
    </source>
</reference>
<dbReference type="PANTHER" id="PTHR33398">
    <property type="entry name" value="30S RIBOSOMAL PROTEIN S20"/>
    <property type="match status" value="1"/>
</dbReference>
<dbReference type="Gene3D" id="1.20.58.110">
    <property type="entry name" value="Ribosomal protein S20"/>
    <property type="match status" value="1"/>
</dbReference>
<dbReference type="NCBIfam" id="TIGR00029">
    <property type="entry name" value="S20"/>
    <property type="match status" value="1"/>
</dbReference>
<dbReference type="PANTHER" id="PTHR33398:SF1">
    <property type="entry name" value="SMALL RIBOSOMAL SUBUNIT PROTEIN BS20C"/>
    <property type="match status" value="1"/>
</dbReference>
<comment type="function">
    <text evidence="7">Binds directly to 16S ribosomal RNA.</text>
</comment>
<proteinExistence type="inferred from homology"/>
<dbReference type="Proteomes" id="UP000228921">
    <property type="component" value="Unassembled WGS sequence"/>
</dbReference>
<keyword evidence="5 7" id="KW-0687">Ribonucleoprotein</keyword>
<accession>A0A2M8P2N9</accession>
<evidence type="ECO:0000256" key="3">
    <source>
        <dbReference type="ARBA" id="ARBA00022884"/>
    </source>
</evidence>
<protein>
    <recommendedName>
        <fullName evidence="6 7">Small ribosomal subunit protein bS20</fullName>
    </recommendedName>
</protein>
<gene>
    <name evidence="7" type="primary">rpsT</name>
    <name evidence="8" type="ORF">CUN51_02310</name>
</gene>
<comment type="caution">
    <text evidence="8">The sequence shown here is derived from an EMBL/GenBank/DDBJ whole genome shotgun (WGS) entry which is preliminary data.</text>
</comment>
<dbReference type="HAMAP" id="MF_00500">
    <property type="entry name" value="Ribosomal_bS20"/>
    <property type="match status" value="1"/>
</dbReference>
<evidence type="ECO:0000256" key="2">
    <source>
        <dbReference type="ARBA" id="ARBA00022730"/>
    </source>
</evidence>
<comment type="similarity">
    <text evidence="1 7">Belongs to the bacterial ribosomal protein bS20 family.</text>
</comment>
<evidence type="ECO:0000313" key="8">
    <source>
        <dbReference type="EMBL" id="PJF31796.1"/>
    </source>
</evidence>
<keyword evidence="4 7" id="KW-0689">Ribosomal protein</keyword>
<evidence type="ECO:0000256" key="4">
    <source>
        <dbReference type="ARBA" id="ARBA00022980"/>
    </source>
</evidence>
<evidence type="ECO:0000256" key="7">
    <source>
        <dbReference type="HAMAP-Rule" id="MF_00500"/>
    </source>
</evidence>
<evidence type="ECO:0000256" key="6">
    <source>
        <dbReference type="ARBA" id="ARBA00035136"/>
    </source>
</evidence>
<dbReference type="AlphaFoldDB" id="A0A2M8P2N9"/>
<evidence type="ECO:0000256" key="5">
    <source>
        <dbReference type="ARBA" id="ARBA00023274"/>
    </source>
</evidence>
<dbReference type="InterPro" id="IPR002583">
    <property type="entry name" value="Ribosomal_bS20"/>
</dbReference>
<dbReference type="GO" id="GO:0015935">
    <property type="term" value="C:small ribosomal subunit"/>
    <property type="evidence" value="ECO:0007669"/>
    <property type="project" value="TreeGrafter"/>
</dbReference>
<evidence type="ECO:0000313" key="9">
    <source>
        <dbReference type="Proteomes" id="UP000228921"/>
    </source>
</evidence>
<keyword evidence="3 7" id="KW-0694">RNA-binding</keyword>
<dbReference type="GO" id="GO:0006412">
    <property type="term" value="P:translation"/>
    <property type="evidence" value="ECO:0007669"/>
    <property type="project" value="UniProtKB-UniRule"/>
</dbReference>
<sequence length="92" mass="10431">MANHKSALKRIRVNKRRRLENRLHISRSRTEIRQARDAIASGDLEAARRATLDAIRALDKAVRSGALHRNNAARRKSRLMARLNALEAAQKA</sequence>
<dbReference type="GO" id="GO:0003735">
    <property type="term" value="F:structural constituent of ribosome"/>
    <property type="evidence" value="ECO:0007669"/>
    <property type="project" value="InterPro"/>
</dbReference>
<name>A0A2M8P2N9_9CHLR</name>